<dbReference type="PANTHER" id="PTHR45875">
    <property type="entry name" value="METHYLTRANSFERASE N6AMT1"/>
    <property type="match status" value="1"/>
</dbReference>
<accession>A0ABN0UTS8</accession>
<dbReference type="RefSeq" id="WP_344651661.1">
    <property type="nucleotide sequence ID" value="NZ_BAAAGX010000020.1"/>
</dbReference>
<keyword evidence="2 8" id="KW-0489">Methyltransferase</keyword>
<evidence type="ECO:0000256" key="2">
    <source>
        <dbReference type="ARBA" id="ARBA00022603"/>
    </source>
</evidence>
<evidence type="ECO:0000259" key="5">
    <source>
        <dbReference type="Pfam" id="PF05175"/>
    </source>
</evidence>
<dbReference type="PANTHER" id="PTHR45875:SF1">
    <property type="entry name" value="METHYLTRANSFERASE N6AMT1"/>
    <property type="match status" value="1"/>
</dbReference>
<dbReference type="Pfam" id="PF05175">
    <property type="entry name" value="MTS"/>
    <property type="match status" value="1"/>
</dbReference>
<dbReference type="GO" id="GO:0032259">
    <property type="term" value="P:methylation"/>
    <property type="evidence" value="ECO:0007669"/>
    <property type="project" value="UniProtKB-KW"/>
</dbReference>
<dbReference type="PROSITE" id="PS00092">
    <property type="entry name" value="N6_MTASE"/>
    <property type="match status" value="1"/>
</dbReference>
<dbReference type="GO" id="GO:0008168">
    <property type="term" value="F:methyltransferase activity"/>
    <property type="evidence" value="ECO:0007669"/>
    <property type="project" value="UniProtKB-KW"/>
</dbReference>
<dbReference type="InterPro" id="IPR007848">
    <property type="entry name" value="Small_mtfrase_dom"/>
</dbReference>
<dbReference type="InterPro" id="IPR052190">
    <property type="entry name" value="Euk-Arch_PrmC-MTase"/>
</dbReference>
<evidence type="ECO:0000256" key="1">
    <source>
        <dbReference type="ARBA" id="ARBA00006149"/>
    </source>
</evidence>
<sequence>MTDPLLSPDQISGLRAALRDANYTPSGVADRLGETASGALGRGEFLAVRHTLRERGGDDPLGTLIELFPTGATVSEKAADRAFGAFGLAEAISTGLVEKVDDGVRAALDLSPYGDDDGDWWVLSDLGSDVRPGPVRADHVLGIGGASVTLAQSTVRPRVGSALDLGTGCGVQALHLSRHSEAVTVTDLSERALRFAATNALLNGFSWEALAGDMASPVAGRTFDLVVSNPPFVVGPSRRDRMVYRDSGREGDGICSELVAALPSLLNPGGYGQLLANWLHVEGEPWEERVGGWLEATGLDAHAVQREALDPAGYVALWLRDAGELNTAQRTDEWLEWFTENRIDAVGFGLISVHASGSGSPVVRVEEAMQEHDTVIGPEVAAWFSRVDFVRGADLLNTRLVAAPSLRLRQTASMGAEGWDVDQQILALESGWRWAQEVDPVTVALVGGCDGSVTLADQLTVLAAAYDAEPVALATVAIPLVGRLVERGMLLPA</sequence>
<evidence type="ECO:0000313" key="8">
    <source>
        <dbReference type="EMBL" id="GAA0261221.1"/>
    </source>
</evidence>
<feature type="domain" description="DUF7059" evidence="6">
    <location>
        <begin position="21"/>
        <end position="107"/>
    </location>
</feature>
<proteinExistence type="inferred from homology"/>
<keyword evidence="9" id="KW-1185">Reference proteome</keyword>
<dbReference type="CDD" id="cd02440">
    <property type="entry name" value="AdoMet_MTases"/>
    <property type="match status" value="1"/>
</dbReference>
<dbReference type="SUPFAM" id="SSF53335">
    <property type="entry name" value="S-adenosyl-L-methionine-dependent methyltransferases"/>
    <property type="match status" value="1"/>
</dbReference>
<evidence type="ECO:0000259" key="7">
    <source>
        <dbReference type="Pfam" id="PF25004"/>
    </source>
</evidence>
<keyword evidence="3" id="KW-0808">Transferase</keyword>
<dbReference type="InterPro" id="IPR029063">
    <property type="entry name" value="SAM-dependent_MTases_sf"/>
</dbReference>
<dbReference type="InterPro" id="IPR055487">
    <property type="entry name" value="DUF7059"/>
</dbReference>
<organism evidence="8 9">
    <name type="scientific">Cryptosporangium japonicum</name>
    <dbReference type="NCBI Taxonomy" id="80872"/>
    <lineage>
        <taxon>Bacteria</taxon>
        <taxon>Bacillati</taxon>
        <taxon>Actinomycetota</taxon>
        <taxon>Actinomycetes</taxon>
        <taxon>Cryptosporangiales</taxon>
        <taxon>Cryptosporangiaceae</taxon>
        <taxon>Cryptosporangium</taxon>
    </lineage>
</organism>
<feature type="domain" description="DUF7782" evidence="7">
    <location>
        <begin position="381"/>
        <end position="492"/>
    </location>
</feature>
<reference evidence="8 9" key="1">
    <citation type="journal article" date="2019" name="Int. J. Syst. Evol. Microbiol.">
        <title>The Global Catalogue of Microorganisms (GCM) 10K type strain sequencing project: providing services to taxonomists for standard genome sequencing and annotation.</title>
        <authorList>
            <consortium name="The Broad Institute Genomics Platform"/>
            <consortium name="The Broad Institute Genome Sequencing Center for Infectious Disease"/>
            <person name="Wu L."/>
            <person name="Ma J."/>
        </authorList>
    </citation>
    <scope>NUCLEOTIDE SEQUENCE [LARGE SCALE GENOMIC DNA]</scope>
    <source>
        <strain evidence="8 9">JCM 10425</strain>
    </source>
</reference>
<evidence type="ECO:0000259" key="6">
    <source>
        <dbReference type="Pfam" id="PF23186"/>
    </source>
</evidence>
<evidence type="ECO:0000256" key="4">
    <source>
        <dbReference type="ARBA" id="ARBA00022691"/>
    </source>
</evidence>
<comment type="similarity">
    <text evidence="1">Belongs to the eukaryotic/archaeal PrmC-related family.</text>
</comment>
<dbReference type="Pfam" id="PF25004">
    <property type="entry name" value="DUF7782"/>
    <property type="match status" value="1"/>
</dbReference>
<evidence type="ECO:0000313" key="9">
    <source>
        <dbReference type="Proteomes" id="UP001500967"/>
    </source>
</evidence>
<dbReference type="InterPro" id="IPR002052">
    <property type="entry name" value="DNA_methylase_N6_adenine_CS"/>
</dbReference>
<keyword evidence="4" id="KW-0949">S-adenosyl-L-methionine</keyword>
<protein>
    <submittedName>
        <fullName evidence="8">Methyltransferase</fullName>
    </submittedName>
</protein>
<dbReference type="Gene3D" id="3.40.50.150">
    <property type="entry name" value="Vaccinia Virus protein VP39"/>
    <property type="match status" value="1"/>
</dbReference>
<comment type="caution">
    <text evidence="8">The sequence shown here is derived from an EMBL/GenBank/DDBJ whole genome shotgun (WGS) entry which is preliminary data.</text>
</comment>
<name>A0ABN0UTS8_9ACTN</name>
<dbReference type="EMBL" id="BAAAGX010000020">
    <property type="protein sequence ID" value="GAA0261221.1"/>
    <property type="molecule type" value="Genomic_DNA"/>
</dbReference>
<dbReference type="Pfam" id="PF23186">
    <property type="entry name" value="DUF7059"/>
    <property type="match status" value="1"/>
</dbReference>
<feature type="domain" description="Methyltransferase small" evidence="5">
    <location>
        <begin position="150"/>
        <end position="240"/>
    </location>
</feature>
<dbReference type="Proteomes" id="UP001500967">
    <property type="component" value="Unassembled WGS sequence"/>
</dbReference>
<dbReference type="InterPro" id="IPR056684">
    <property type="entry name" value="DUF7782"/>
</dbReference>
<gene>
    <name evidence="8" type="ORF">GCM10009539_53480</name>
</gene>
<evidence type="ECO:0000256" key="3">
    <source>
        <dbReference type="ARBA" id="ARBA00022679"/>
    </source>
</evidence>